<evidence type="ECO:0000256" key="1">
    <source>
        <dbReference type="SAM" id="MobiDB-lite"/>
    </source>
</evidence>
<dbReference type="EMBL" id="UARW01000006">
    <property type="protein sequence ID" value="SPW74082.1"/>
    <property type="molecule type" value="Genomic_DNA"/>
</dbReference>
<dbReference type="Proteomes" id="UP000250991">
    <property type="component" value="Unassembled WGS sequence"/>
</dbReference>
<name>A0A2X1NE74_ECOLX</name>
<sequence>MTLSRAELQAGPFEIAGADIFERVKPECRYNPELAASDEVEPGFRRDPVLRRERREARAAAREDLRARYLAWKEHWRKPDLRYGERLREIHAACRRRKAYIRVQFRDPQLRKLHYHIAEVQRMQALIRLKESVKEERLSLIAEGKWYPLSYRQWVEQQAVQGDRAALSQLRGWDYRDRRKDKRRTTNADRCVILCEPGGTPLYEDTGVLEARLQKDGSVRFRDRRNGELVCVDYGDRVVFYHHQDRNELVDKLNLIAPVLFDREPGMGFEPEGSYQQFNDVFAEMVAWHNAAGITGNGHFVISRPDVDLHRQRSEQYYHEYIRQQKSISGGHGASYAPVQDNEWTPPSPGM</sequence>
<reference evidence="2 3" key="1">
    <citation type="submission" date="2018-06" db="EMBL/GenBank/DDBJ databases">
        <authorList>
            <consortium name="Pathogen Informatics"/>
            <person name="Doyle S."/>
        </authorList>
    </citation>
    <scope>NUCLEOTIDE SEQUENCE [LARGE SCALE GENOMIC DNA]</scope>
    <source>
        <strain evidence="2 3">NCTC8009</strain>
    </source>
</reference>
<evidence type="ECO:0000313" key="2">
    <source>
        <dbReference type="EMBL" id="SPW74082.1"/>
    </source>
</evidence>
<protein>
    <submittedName>
        <fullName evidence="2">Putative nickase</fullName>
    </submittedName>
</protein>
<proteinExistence type="predicted"/>
<evidence type="ECO:0000313" key="3">
    <source>
        <dbReference type="Proteomes" id="UP000250991"/>
    </source>
</evidence>
<gene>
    <name evidence="2" type="ORF">NCTC8009_00485</name>
</gene>
<accession>A0A2X1NE74</accession>
<feature type="region of interest" description="Disordered" evidence="1">
    <location>
        <begin position="329"/>
        <end position="351"/>
    </location>
</feature>
<dbReference type="AlphaFoldDB" id="A0A2X1NE74"/>
<organism evidence="2 3">
    <name type="scientific">Escherichia coli</name>
    <dbReference type="NCBI Taxonomy" id="562"/>
    <lineage>
        <taxon>Bacteria</taxon>
        <taxon>Pseudomonadati</taxon>
        <taxon>Pseudomonadota</taxon>
        <taxon>Gammaproteobacteria</taxon>
        <taxon>Enterobacterales</taxon>
        <taxon>Enterobacteriaceae</taxon>
        <taxon>Escherichia</taxon>
    </lineage>
</organism>